<dbReference type="EMBL" id="VSSQ01007164">
    <property type="protein sequence ID" value="MPM35051.1"/>
    <property type="molecule type" value="Genomic_DNA"/>
</dbReference>
<gene>
    <name evidence="2" type="ORF">SDC9_81641</name>
</gene>
<evidence type="ECO:0000313" key="2">
    <source>
        <dbReference type="EMBL" id="MPM35051.1"/>
    </source>
</evidence>
<accession>A0A644Z4X6</accession>
<dbReference type="Pfam" id="PF08937">
    <property type="entry name" value="ThsB_TIR"/>
    <property type="match status" value="1"/>
</dbReference>
<sequence>MGFFDFLFGNNDSKIETRKRVFISFAIEDVKYRDYLVEQARKNNSPFDFIDMSVKKKWNENEWKQKCRTKIKRSHGVIALLSKNTHKAGGARWEIKFAREEGVKLIGMHIKKNDKGAVPPELKGKRVIEWNWENLEKFINQLNN</sequence>
<feature type="domain" description="Thoeris protein ThsB TIR-like" evidence="1">
    <location>
        <begin position="22"/>
        <end position="113"/>
    </location>
</feature>
<reference evidence="2" key="1">
    <citation type="submission" date="2019-08" db="EMBL/GenBank/DDBJ databases">
        <authorList>
            <person name="Kucharzyk K."/>
            <person name="Murdoch R.W."/>
            <person name="Higgins S."/>
            <person name="Loffler F."/>
        </authorList>
    </citation>
    <scope>NUCLEOTIDE SEQUENCE</scope>
</reference>
<evidence type="ECO:0000259" key="1">
    <source>
        <dbReference type="Pfam" id="PF08937"/>
    </source>
</evidence>
<dbReference type="SUPFAM" id="SSF52200">
    <property type="entry name" value="Toll/Interleukin receptor TIR domain"/>
    <property type="match status" value="1"/>
</dbReference>
<proteinExistence type="predicted"/>
<protein>
    <recommendedName>
        <fullName evidence="1">Thoeris protein ThsB TIR-like domain-containing protein</fullName>
    </recommendedName>
</protein>
<dbReference type="Gene3D" id="3.40.50.11200">
    <property type="match status" value="1"/>
</dbReference>
<dbReference type="InterPro" id="IPR035897">
    <property type="entry name" value="Toll_tir_struct_dom_sf"/>
</dbReference>
<organism evidence="2">
    <name type="scientific">bioreactor metagenome</name>
    <dbReference type="NCBI Taxonomy" id="1076179"/>
    <lineage>
        <taxon>unclassified sequences</taxon>
        <taxon>metagenomes</taxon>
        <taxon>ecological metagenomes</taxon>
    </lineage>
</organism>
<name>A0A644Z4X6_9ZZZZ</name>
<dbReference type="AlphaFoldDB" id="A0A644Z4X6"/>
<dbReference type="InterPro" id="IPR015032">
    <property type="entry name" value="ThsB__TIR-like_domain"/>
</dbReference>
<comment type="caution">
    <text evidence="2">The sequence shown here is derived from an EMBL/GenBank/DDBJ whole genome shotgun (WGS) entry which is preliminary data.</text>
</comment>